<dbReference type="EMBL" id="JAVDUG010000004">
    <property type="protein sequence ID" value="MDR6779102.1"/>
    <property type="molecule type" value="Genomic_DNA"/>
</dbReference>
<name>A0ABU1QHN0_9BACL</name>
<sequence length="54" mass="6100">MTVMDLTLKMTVCIVDLSFKNTLIGSRDLYSTLTDPAKSNILVLSLEKIVIERR</sequence>
<comment type="caution">
    <text evidence="1">The sequence shown here is derived from an EMBL/GenBank/DDBJ whole genome shotgun (WGS) entry which is preliminary data.</text>
</comment>
<protein>
    <submittedName>
        <fullName evidence="1">Uncharacterized protein</fullName>
    </submittedName>
</protein>
<keyword evidence="2" id="KW-1185">Reference proteome</keyword>
<organism evidence="1 2">
    <name type="scientific">Paenibacillus peoriae</name>
    <dbReference type="NCBI Taxonomy" id="59893"/>
    <lineage>
        <taxon>Bacteria</taxon>
        <taxon>Bacillati</taxon>
        <taxon>Bacillota</taxon>
        <taxon>Bacilli</taxon>
        <taxon>Bacillales</taxon>
        <taxon>Paenibacillaceae</taxon>
        <taxon>Paenibacillus</taxon>
    </lineage>
</organism>
<proteinExistence type="predicted"/>
<dbReference type="Proteomes" id="UP001266807">
    <property type="component" value="Unassembled WGS sequence"/>
</dbReference>
<accession>A0ABU1QHN0</accession>
<evidence type="ECO:0000313" key="1">
    <source>
        <dbReference type="EMBL" id="MDR6779102.1"/>
    </source>
</evidence>
<evidence type="ECO:0000313" key="2">
    <source>
        <dbReference type="Proteomes" id="UP001266807"/>
    </source>
</evidence>
<reference evidence="1 2" key="1">
    <citation type="submission" date="2023-07" db="EMBL/GenBank/DDBJ databases">
        <title>Sorghum-associated microbial communities from plants grown in Nebraska, USA.</title>
        <authorList>
            <person name="Schachtman D."/>
        </authorList>
    </citation>
    <scope>NUCLEOTIDE SEQUENCE [LARGE SCALE GENOMIC DNA]</scope>
    <source>
        <strain evidence="1 2">BE143</strain>
    </source>
</reference>
<gene>
    <name evidence="1" type="ORF">J2W98_003382</name>
</gene>